<dbReference type="OrthoDB" id="416580at2759"/>
<dbReference type="Proteomes" id="UP000654075">
    <property type="component" value="Unassembled WGS sequence"/>
</dbReference>
<dbReference type="AlphaFoldDB" id="A0A813GN07"/>
<evidence type="ECO:0000313" key="5">
    <source>
        <dbReference type="Proteomes" id="UP000654075"/>
    </source>
</evidence>
<evidence type="ECO:0000256" key="1">
    <source>
        <dbReference type="SAM" id="Phobius"/>
    </source>
</evidence>
<evidence type="ECO:0000313" key="2">
    <source>
        <dbReference type="EMBL" id="CAE8595189.1"/>
    </source>
</evidence>
<keyword evidence="5" id="KW-1185">Reference proteome</keyword>
<keyword evidence="1" id="KW-0812">Transmembrane</keyword>
<evidence type="ECO:0000313" key="4">
    <source>
        <dbReference type="Proteomes" id="UP000626109"/>
    </source>
</evidence>
<evidence type="ECO:0000313" key="3">
    <source>
        <dbReference type="EMBL" id="CAE8628404.1"/>
    </source>
</evidence>
<sequence>MVSQGSGPQQAWRRPGSSCGLSLQLFTLLAVAAPFVVMLLLGIDVLPMFLGPAAHGRSYRHGQSEATRGQSDTVPQVPAWLFQGIFATVYYWMVVRSYRALDRLPLQMRHLKILDENPCGAMRHVSLPNGLLSCYCQSARAAHTFEKTGASKYWIGFLAVACFPCCTVSYLQNETREALGAKRLGLPTNLCYSIFCTFCLVAQQAEALDVATGQRSWSG</sequence>
<reference evidence="3" key="1">
    <citation type="submission" date="2021-02" db="EMBL/GenBank/DDBJ databases">
        <authorList>
            <person name="Dougan E. K."/>
            <person name="Rhodes N."/>
            <person name="Thang M."/>
            <person name="Chan C."/>
        </authorList>
    </citation>
    <scope>NUCLEOTIDE SEQUENCE</scope>
</reference>
<gene>
    <name evidence="2" type="ORF">PGLA1383_LOCUS13704</name>
    <name evidence="3" type="ORF">PGLA2088_LOCUS722</name>
</gene>
<feature type="transmembrane region" description="Helical" evidence="1">
    <location>
        <begin position="21"/>
        <end position="43"/>
    </location>
</feature>
<proteinExistence type="predicted"/>
<name>A0A813GN07_POLGL</name>
<comment type="caution">
    <text evidence="3">The sequence shown here is derived from an EMBL/GenBank/DDBJ whole genome shotgun (WGS) entry which is preliminary data.</text>
</comment>
<dbReference type="EMBL" id="CAJNNW010000513">
    <property type="protein sequence ID" value="CAE8628404.1"/>
    <property type="molecule type" value="Genomic_DNA"/>
</dbReference>
<dbReference type="Proteomes" id="UP000626109">
    <property type="component" value="Unassembled WGS sequence"/>
</dbReference>
<feature type="transmembrane region" description="Helical" evidence="1">
    <location>
        <begin position="77"/>
        <end position="95"/>
    </location>
</feature>
<keyword evidence="1" id="KW-0472">Membrane</keyword>
<organism evidence="3 4">
    <name type="scientific">Polarella glacialis</name>
    <name type="common">Dinoflagellate</name>
    <dbReference type="NCBI Taxonomy" id="89957"/>
    <lineage>
        <taxon>Eukaryota</taxon>
        <taxon>Sar</taxon>
        <taxon>Alveolata</taxon>
        <taxon>Dinophyceae</taxon>
        <taxon>Suessiales</taxon>
        <taxon>Suessiaceae</taxon>
        <taxon>Polarella</taxon>
    </lineage>
</organism>
<protein>
    <submittedName>
        <fullName evidence="3">Uncharacterized protein</fullName>
    </submittedName>
</protein>
<keyword evidence="1" id="KW-1133">Transmembrane helix</keyword>
<accession>A0A813GN07</accession>
<dbReference type="EMBL" id="CAJNNV010007658">
    <property type="protein sequence ID" value="CAE8595189.1"/>
    <property type="molecule type" value="Genomic_DNA"/>
</dbReference>